<evidence type="ECO:0000313" key="3">
    <source>
        <dbReference type="Proteomes" id="UP000249419"/>
    </source>
</evidence>
<sequence length="281" mass="31070">MIVGGVEGGHGMADGQMTAAAFLIAELRRARARRGWSQDELAKAVNYSASMVSAIELGHQPPTAKYLELVDRALDTGGLFGRMSTELVSLDRAQPWLRGWQAIFEQARAVRLYEHCYVPGLFQTEAYARAVFEAGSLLAPDEVDRRLTARMERQEVLHSERAPQIVAVLDEAVLRRRVGGRKAMRDQTLHLVGIATGHPRVRLHVVPRSAEEYPGLGGPFALAALPDGTELAYLECQVRGQELDQPKDLLRLQRVWEATLGEALPPQASIELMNEVAESWS</sequence>
<dbReference type="Pfam" id="PF19054">
    <property type="entry name" value="DUF5753"/>
    <property type="match status" value="1"/>
</dbReference>
<dbReference type="InterPro" id="IPR010982">
    <property type="entry name" value="Lambda_DNA-bd_dom_sf"/>
</dbReference>
<dbReference type="GO" id="GO:0003677">
    <property type="term" value="F:DNA binding"/>
    <property type="evidence" value="ECO:0007669"/>
    <property type="project" value="InterPro"/>
</dbReference>
<dbReference type="CDD" id="cd00093">
    <property type="entry name" value="HTH_XRE"/>
    <property type="match status" value="1"/>
</dbReference>
<dbReference type="Gene3D" id="1.10.260.40">
    <property type="entry name" value="lambda repressor-like DNA-binding domains"/>
    <property type="match status" value="1"/>
</dbReference>
<dbReference type="PROSITE" id="PS50943">
    <property type="entry name" value="HTH_CROC1"/>
    <property type="match status" value="1"/>
</dbReference>
<dbReference type="SUPFAM" id="SSF47413">
    <property type="entry name" value="lambda repressor-like DNA-binding domains"/>
    <property type="match status" value="1"/>
</dbReference>
<dbReference type="InterPro" id="IPR001387">
    <property type="entry name" value="Cro/C1-type_HTH"/>
</dbReference>
<name>A0A328NWF4_9ACTN</name>
<feature type="domain" description="HTH cro/C1-type" evidence="1">
    <location>
        <begin position="27"/>
        <end position="80"/>
    </location>
</feature>
<evidence type="ECO:0000313" key="2">
    <source>
        <dbReference type="EMBL" id="RAO38148.1"/>
    </source>
</evidence>
<organism evidence="2 3">
    <name type="scientific">Micromonospora saelicesensis</name>
    <dbReference type="NCBI Taxonomy" id="285676"/>
    <lineage>
        <taxon>Bacteria</taxon>
        <taxon>Bacillati</taxon>
        <taxon>Actinomycetota</taxon>
        <taxon>Actinomycetes</taxon>
        <taxon>Micromonosporales</taxon>
        <taxon>Micromonosporaceae</taxon>
        <taxon>Micromonospora</taxon>
    </lineage>
</organism>
<dbReference type="SMART" id="SM00530">
    <property type="entry name" value="HTH_XRE"/>
    <property type="match status" value="1"/>
</dbReference>
<comment type="caution">
    <text evidence="2">The sequence shown here is derived from an EMBL/GenBank/DDBJ whole genome shotgun (WGS) entry which is preliminary data.</text>
</comment>
<proteinExistence type="predicted"/>
<dbReference type="InterPro" id="IPR043917">
    <property type="entry name" value="DUF5753"/>
</dbReference>
<protein>
    <recommendedName>
        <fullName evidence="1">HTH cro/C1-type domain-containing protein</fullName>
    </recommendedName>
</protein>
<gene>
    <name evidence="2" type="ORF">PSN13_01120</name>
</gene>
<dbReference type="EMBL" id="PYAG01000004">
    <property type="protein sequence ID" value="RAO38148.1"/>
    <property type="molecule type" value="Genomic_DNA"/>
</dbReference>
<dbReference type="Proteomes" id="UP000249419">
    <property type="component" value="Unassembled WGS sequence"/>
</dbReference>
<accession>A0A328NWF4</accession>
<dbReference type="Pfam" id="PF01381">
    <property type="entry name" value="HTH_3"/>
    <property type="match status" value="1"/>
</dbReference>
<dbReference type="AlphaFoldDB" id="A0A328NWF4"/>
<reference evidence="2 3" key="1">
    <citation type="submission" date="2018-03" db="EMBL/GenBank/DDBJ databases">
        <title>Defining the species Micromonospora saelicesensis and Micromonospora noduli under the framework of genomics.</title>
        <authorList>
            <person name="Riesco R."/>
            <person name="Trujillo M.E."/>
        </authorList>
    </citation>
    <scope>NUCLEOTIDE SEQUENCE [LARGE SCALE GENOMIC DNA]</scope>
    <source>
        <strain evidence="2 3">PSN13</strain>
    </source>
</reference>
<evidence type="ECO:0000259" key="1">
    <source>
        <dbReference type="PROSITE" id="PS50943"/>
    </source>
</evidence>